<sequence length="186" mass="20822">MLGLKKKLSALVPADARGTIQKALTVEWDSGHKAVLVDLSPEREREREIEMSSSKGYGRLADEDEEEAMFRSWDDAEVERKMKREKEDRTRRMVAEALGAPRKAESVLGLDNFAADHDAPPPPPKKDRQNPFAAPYRPDDLGALRRPPALIKNWEVMSSEPSPTTSSSRWSGSSTDLSAHPDNPFR</sequence>
<dbReference type="EMBL" id="AP028212">
    <property type="protein sequence ID" value="BEI88509.1"/>
    <property type="molecule type" value="Genomic_DNA"/>
</dbReference>
<feature type="compositionally biased region" description="Basic and acidic residues" evidence="1">
    <location>
        <begin position="114"/>
        <end position="129"/>
    </location>
</feature>
<feature type="compositionally biased region" description="Basic and acidic residues" evidence="1">
    <location>
        <begin position="81"/>
        <end position="94"/>
    </location>
</feature>
<evidence type="ECO:0000313" key="3">
    <source>
        <dbReference type="Proteomes" id="UP001233271"/>
    </source>
</evidence>
<dbReference type="GeneID" id="85492380"/>
<feature type="region of interest" description="Disordered" evidence="1">
    <location>
        <begin position="81"/>
        <end position="186"/>
    </location>
</feature>
<gene>
    <name evidence="2" type="ORF">CcaverHIS019_0112270</name>
</gene>
<organism evidence="2 3">
    <name type="scientific">Cutaneotrichosporon cavernicola</name>
    <dbReference type="NCBI Taxonomy" id="279322"/>
    <lineage>
        <taxon>Eukaryota</taxon>
        <taxon>Fungi</taxon>
        <taxon>Dikarya</taxon>
        <taxon>Basidiomycota</taxon>
        <taxon>Agaricomycotina</taxon>
        <taxon>Tremellomycetes</taxon>
        <taxon>Trichosporonales</taxon>
        <taxon>Trichosporonaceae</taxon>
        <taxon>Cutaneotrichosporon</taxon>
    </lineage>
</organism>
<proteinExistence type="predicted"/>
<feature type="compositionally biased region" description="Low complexity" evidence="1">
    <location>
        <begin position="158"/>
        <end position="178"/>
    </location>
</feature>
<evidence type="ECO:0000256" key="1">
    <source>
        <dbReference type="SAM" id="MobiDB-lite"/>
    </source>
</evidence>
<accession>A0AA48HZP6</accession>
<dbReference type="KEGG" id="ccac:CcaHIS019_0112270"/>
<feature type="region of interest" description="Disordered" evidence="1">
    <location>
        <begin position="43"/>
        <end position="65"/>
    </location>
</feature>
<dbReference type="Proteomes" id="UP001233271">
    <property type="component" value="Chromosome 1"/>
</dbReference>
<dbReference type="AlphaFoldDB" id="A0AA48HZP6"/>
<reference evidence="2" key="1">
    <citation type="journal article" date="2023" name="BMC Genomics">
        <title>Chromosome-level genome assemblies of Cutaneotrichosporon spp. (Trichosporonales, Basidiomycota) reveal imbalanced evolution between nucleotide sequences and chromosome synteny.</title>
        <authorList>
            <person name="Kobayashi Y."/>
            <person name="Kayamori A."/>
            <person name="Aoki K."/>
            <person name="Shiwa Y."/>
            <person name="Matsutani M."/>
            <person name="Fujita N."/>
            <person name="Sugita T."/>
            <person name="Iwasaki W."/>
            <person name="Tanaka N."/>
            <person name="Takashima M."/>
        </authorList>
    </citation>
    <scope>NUCLEOTIDE SEQUENCE</scope>
    <source>
        <strain evidence="2">HIS019</strain>
    </source>
</reference>
<protein>
    <submittedName>
        <fullName evidence="2">Uncharacterized protein</fullName>
    </submittedName>
</protein>
<dbReference type="RefSeq" id="XP_060453775.1">
    <property type="nucleotide sequence ID" value="XM_060596820.1"/>
</dbReference>
<name>A0AA48HZP6_9TREE</name>
<keyword evidence="3" id="KW-1185">Reference proteome</keyword>
<evidence type="ECO:0000313" key="2">
    <source>
        <dbReference type="EMBL" id="BEI88509.1"/>
    </source>
</evidence>